<evidence type="ECO:0000256" key="6">
    <source>
        <dbReference type="ARBA" id="ARBA00022741"/>
    </source>
</evidence>
<keyword evidence="6 9" id="KW-0547">Nucleotide-binding</keyword>
<keyword evidence="8 9" id="KW-0067">ATP-binding</keyword>
<evidence type="ECO:0000256" key="10">
    <source>
        <dbReference type="SAM" id="SignalP"/>
    </source>
</evidence>
<comment type="similarity">
    <text evidence="2">Belongs to the IPK1 type 1 family.</text>
</comment>
<comment type="function">
    <text evidence="9">Phosphorylates Ins(1,3,4,5,6)P5 at position 2 to form Ins(1,2,3,4,5,6)P6 (InsP6 or phytate).</text>
</comment>
<dbReference type="AlphaFoldDB" id="A0A2L2TEJ4"/>
<evidence type="ECO:0000256" key="7">
    <source>
        <dbReference type="ARBA" id="ARBA00022777"/>
    </source>
</evidence>
<comment type="catalytic activity">
    <reaction evidence="9">
        <text>1D-myo-inositol 1,3,4,5,6-pentakisphosphate + ATP = 1D-myo-inositol hexakisphosphate + ADP + H(+)</text>
        <dbReference type="Rhea" id="RHEA:20313"/>
        <dbReference type="ChEBI" id="CHEBI:15378"/>
        <dbReference type="ChEBI" id="CHEBI:30616"/>
        <dbReference type="ChEBI" id="CHEBI:57733"/>
        <dbReference type="ChEBI" id="CHEBI:58130"/>
        <dbReference type="ChEBI" id="CHEBI:456216"/>
        <dbReference type="EC" id="2.7.1.158"/>
    </reaction>
</comment>
<dbReference type="PANTHER" id="PTHR14456:SF2">
    <property type="entry name" value="INOSITOL-PENTAKISPHOSPHATE 2-KINASE"/>
    <property type="match status" value="1"/>
</dbReference>
<feature type="signal peptide" evidence="10">
    <location>
        <begin position="1"/>
        <end position="18"/>
    </location>
</feature>
<dbReference type="GO" id="GO:0032958">
    <property type="term" value="P:inositol phosphate biosynthetic process"/>
    <property type="evidence" value="ECO:0007669"/>
    <property type="project" value="TreeGrafter"/>
</dbReference>
<dbReference type="EMBL" id="LN649232">
    <property type="protein sequence ID" value="CEI38777.1"/>
    <property type="molecule type" value="Genomic_DNA"/>
</dbReference>
<evidence type="ECO:0000256" key="4">
    <source>
        <dbReference type="ARBA" id="ARBA00014846"/>
    </source>
</evidence>
<proteinExistence type="inferred from homology"/>
<evidence type="ECO:0000256" key="2">
    <source>
        <dbReference type="ARBA" id="ARBA00008305"/>
    </source>
</evidence>
<keyword evidence="10" id="KW-0732">Signal</keyword>
<name>A0A2L2TEJ4_9HYPO</name>
<dbReference type="GO" id="GO:0005634">
    <property type="term" value="C:nucleus"/>
    <property type="evidence" value="ECO:0007669"/>
    <property type="project" value="TreeGrafter"/>
</dbReference>
<sequence>MTLLRLLFLSQLIVLCASAPSLVYKAPETTVLPCEALTERDSDSDAADANADADADAGASDSVTVFDRQAYSSTLAQLQVQVLSSSLASILYISTPPSAFLFYSYTSHSYLLQIHLLSNLAFFCLHIQFNSPLTNFCFLIPHLKTRDICGLTCLADCLHNPGSPTTTMSTPSLSDGQLTPTDTDPDLCFSSSEDDHRWPTAQDVIEMSIMLNGSAVPLSWSRETLKRLPMGTRPVKMVGEGAANVVFELGIPEGDLRAKGFKGWLLRVAKAPTSGQPARFNYLRQQEFYAKQITPFLKTHAIQQQLVVLRSTNIIPQLNAFLRSIDHQRKEKFRGTFVSESNWGLLVEDMRISDPNSRLIEFKPKWLNQSPSAPQGAVRCRQCAMELFNYLRDPSPSRHTPEQKPCPLTLANPSAPAAISSPFRFAPKLASKCNDPMVRELLAKTADHQVIRDLRWLQNLSDTKGPLYAEKNDPMFSLAMTVRDCTCFVQMNLGPDVPPEQRLRVRLGDFDLKDTDIKFKRWTSAEKDLIDSGCYTVDWIMCNGQYYHPPTKCLLEWSRRQDQNVRIIGIKAKGSHPNKAVNFPTEVMTKQALVHWMTSSPVKLTGLLQPDRKDKPRSDVCPFRNEPPNLLKWLSKKP</sequence>
<dbReference type="EC" id="2.7.1.158" evidence="3 9"/>
<evidence type="ECO:0000313" key="12">
    <source>
        <dbReference type="Proteomes" id="UP000245910"/>
    </source>
</evidence>
<dbReference type="GO" id="GO:0005524">
    <property type="term" value="F:ATP binding"/>
    <property type="evidence" value="ECO:0007669"/>
    <property type="project" value="UniProtKB-KW"/>
</dbReference>
<comment type="function">
    <text evidence="1">Has kinase activity and phosphorylates inositol-1,3,4,5,6-pentakisphosphate (Ins(1,3,4,5,6)P5) to produce 1,2,3,4,5,6-hexakisphosphate (InsP6), also known as phytate.</text>
</comment>
<reference evidence="12" key="1">
    <citation type="submission" date="2014-10" db="EMBL/GenBank/DDBJ databases">
        <authorList>
            <person name="King R."/>
        </authorList>
    </citation>
    <scope>NUCLEOTIDE SEQUENCE [LARGE SCALE GENOMIC DNA]</scope>
    <source>
        <strain evidence="12">A3/5</strain>
    </source>
</reference>
<dbReference type="Pfam" id="PF06090">
    <property type="entry name" value="Ins_P5_2-kin"/>
    <property type="match status" value="2"/>
</dbReference>
<evidence type="ECO:0000256" key="5">
    <source>
        <dbReference type="ARBA" id="ARBA00022679"/>
    </source>
</evidence>
<evidence type="ECO:0000256" key="9">
    <source>
        <dbReference type="RuleBase" id="RU364126"/>
    </source>
</evidence>
<evidence type="ECO:0000313" key="11">
    <source>
        <dbReference type="EMBL" id="CEI38777.1"/>
    </source>
</evidence>
<accession>A0A2L2TEJ4</accession>
<evidence type="ECO:0000256" key="3">
    <source>
        <dbReference type="ARBA" id="ARBA00012023"/>
    </source>
</evidence>
<dbReference type="PANTHER" id="PTHR14456">
    <property type="entry name" value="INOSITOL POLYPHOSPHATE KINASE 1"/>
    <property type="match status" value="1"/>
</dbReference>
<keyword evidence="5 9" id="KW-0808">Transferase</keyword>
<dbReference type="Proteomes" id="UP000245910">
    <property type="component" value="Chromosome IIII"/>
</dbReference>
<dbReference type="InterPro" id="IPR009286">
    <property type="entry name" value="Ins_P5_2-kin"/>
</dbReference>
<dbReference type="GO" id="GO:0035299">
    <property type="term" value="F:inositol-1,3,4,5,6-pentakisphosphate 2-kinase activity"/>
    <property type="evidence" value="ECO:0007669"/>
    <property type="project" value="UniProtKB-EC"/>
</dbReference>
<keyword evidence="12" id="KW-1185">Reference proteome</keyword>
<protein>
    <recommendedName>
        <fullName evidence="4 9">Inositol-pentakisphosphate 2-kinase</fullName>
        <ecNumber evidence="3 9">2.7.1.158</ecNumber>
    </recommendedName>
</protein>
<dbReference type="STRING" id="56646.A0A2L2TEJ4"/>
<evidence type="ECO:0000256" key="8">
    <source>
        <dbReference type="ARBA" id="ARBA00022840"/>
    </source>
</evidence>
<evidence type="ECO:0000256" key="1">
    <source>
        <dbReference type="ARBA" id="ARBA00003979"/>
    </source>
</evidence>
<keyword evidence="7 9" id="KW-0418">Kinase</keyword>
<organism evidence="11 12">
    <name type="scientific">Fusarium venenatum</name>
    <dbReference type="NCBI Taxonomy" id="56646"/>
    <lineage>
        <taxon>Eukaryota</taxon>
        <taxon>Fungi</taxon>
        <taxon>Dikarya</taxon>
        <taxon>Ascomycota</taxon>
        <taxon>Pezizomycotina</taxon>
        <taxon>Sordariomycetes</taxon>
        <taxon>Hypocreomycetidae</taxon>
        <taxon>Hypocreales</taxon>
        <taxon>Nectriaceae</taxon>
        <taxon>Fusarium</taxon>
    </lineage>
</organism>
<comment type="domain">
    <text evidence="9">The EXKPK motif is conserved in inositol-pentakisphosphate 2-kinases of both family 1 and 2.</text>
</comment>
<feature type="chain" id="PRO_5014811412" description="Inositol-pentakisphosphate 2-kinase" evidence="10">
    <location>
        <begin position="19"/>
        <end position="638"/>
    </location>
</feature>